<feature type="coiled-coil region" evidence="1">
    <location>
        <begin position="78"/>
        <end position="123"/>
    </location>
</feature>
<keyword evidence="1" id="KW-0175">Coiled coil</keyword>
<evidence type="ECO:0000313" key="3">
    <source>
        <dbReference type="EMBL" id="KAK1377168.1"/>
    </source>
</evidence>
<protein>
    <recommendedName>
        <fullName evidence="5">Transmembrane protein</fullName>
    </recommendedName>
</protein>
<keyword evidence="2" id="KW-0472">Membrane</keyword>
<evidence type="ECO:0000256" key="2">
    <source>
        <dbReference type="SAM" id="Phobius"/>
    </source>
</evidence>
<comment type="caution">
    <text evidence="3">The sequence shown here is derived from an EMBL/GenBank/DDBJ whole genome shotgun (WGS) entry which is preliminary data.</text>
</comment>
<evidence type="ECO:0000313" key="4">
    <source>
        <dbReference type="Proteomes" id="UP001237642"/>
    </source>
</evidence>
<dbReference type="Proteomes" id="UP001237642">
    <property type="component" value="Unassembled WGS sequence"/>
</dbReference>
<proteinExistence type="predicted"/>
<evidence type="ECO:0008006" key="5">
    <source>
        <dbReference type="Google" id="ProtNLM"/>
    </source>
</evidence>
<keyword evidence="2" id="KW-0812">Transmembrane</keyword>
<organism evidence="3 4">
    <name type="scientific">Heracleum sosnowskyi</name>
    <dbReference type="NCBI Taxonomy" id="360622"/>
    <lineage>
        <taxon>Eukaryota</taxon>
        <taxon>Viridiplantae</taxon>
        <taxon>Streptophyta</taxon>
        <taxon>Embryophyta</taxon>
        <taxon>Tracheophyta</taxon>
        <taxon>Spermatophyta</taxon>
        <taxon>Magnoliopsida</taxon>
        <taxon>eudicotyledons</taxon>
        <taxon>Gunneridae</taxon>
        <taxon>Pentapetalae</taxon>
        <taxon>asterids</taxon>
        <taxon>campanulids</taxon>
        <taxon>Apiales</taxon>
        <taxon>Apiaceae</taxon>
        <taxon>Apioideae</taxon>
        <taxon>apioid superclade</taxon>
        <taxon>Tordylieae</taxon>
        <taxon>Tordyliinae</taxon>
        <taxon>Heracleum</taxon>
    </lineage>
</organism>
<accession>A0AAD8I1Z0</accession>
<reference evidence="3" key="2">
    <citation type="submission" date="2023-05" db="EMBL/GenBank/DDBJ databases">
        <authorList>
            <person name="Schelkunov M.I."/>
        </authorList>
    </citation>
    <scope>NUCLEOTIDE SEQUENCE</scope>
    <source>
        <strain evidence="3">Hsosn_3</strain>
        <tissue evidence="3">Leaf</tissue>
    </source>
</reference>
<sequence length="126" mass="15248">MGELARYLLKGTKFGQRHDKVIYRVTTVGFYATLSAWLWVISSKDEPGSYKNRLCAWITRLEDDKQRREARELLLLKIEQHSAEFNLFRDDLKKYQEEARRKRKETDAQIQALKEENERLKKWKLW</sequence>
<gene>
    <name evidence="3" type="ORF">POM88_033361</name>
</gene>
<reference evidence="3" key="1">
    <citation type="submission" date="2023-02" db="EMBL/GenBank/DDBJ databases">
        <title>Genome of toxic invasive species Heracleum sosnowskyi carries increased number of genes despite the absence of recent whole-genome duplications.</title>
        <authorList>
            <person name="Schelkunov M."/>
            <person name="Shtratnikova V."/>
            <person name="Makarenko M."/>
            <person name="Klepikova A."/>
            <person name="Omelchenko D."/>
            <person name="Novikova G."/>
            <person name="Obukhova E."/>
            <person name="Bogdanov V."/>
            <person name="Penin A."/>
            <person name="Logacheva M."/>
        </authorList>
    </citation>
    <scope>NUCLEOTIDE SEQUENCE</scope>
    <source>
        <strain evidence="3">Hsosn_3</strain>
        <tissue evidence="3">Leaf</tissue>
    </source>
</reference>
<name>A0AAD8I1Z0_9APIA</name>
<evidence type="ECO:0000256" key="1">
    <source>
        <dbReference type="SAM" id="Coils"/>
    </source>
</evidence>
<keyword evidence="2" id="KW-1133">Transmembrane helix</keyword>
<dbReference type="AlphaFoldDB" id="A0AAD8I1Z0"/>
<keyword evidence="4" id="KW-1185">Reference proteome</keyword>
<feature type="transmembrane region" description="Helical" evidence="2">
    <location>
        <begin position="21"/>
        <end position="40"/>
    </location>
</feature>
<dbReference type="EMBL" id="JAUIZM010000007">
    <property type="protein sequence ID" value="KAK1377168.1"/>
    <property type="molecule type" value="Genomic_DNA"/>
</dbReference>